<reference evidence="2" key="2">
    <citation type="submission" date="2021-08" db="EMBL/GenBank/DDBJ databases">
        <authorList>
            <person name="Eriksson T."/>
        </authorList>
    </citation>
    <scope>NUCLEOTIDE SEQUENCE</scope>
    <source>
        <strain evidence="2">Stoneville</strain>
        <tissue evidence="2">Whole head</tissue>
    </source>
</reference>
<proteinExistence type="predicted"/>
<evidence type="ECO:0000313" key="2">
    <source>
        <dbReference type="EMBL" id="KAH0813907.1"/>
    </source>
</evidence>
<reference evidence="2" key="1">
    <citation type="journal article" date="2020" name="J Insects Food Feed">
        <title>The yellow mealworm (Tenebrio molitor) genome: a resource for the emerging insects as food and feed industry.</title>
        <authorList>
            <person name="Eriksson T."/>
            <person name="Andere A."/>
            <person name="Kelstrup H."/>
            <person name="Emery V."/>
            <person name="Picard C."/>
        </authorList>
    </citation>
    <scope>NUCLEOTIDE SEQUENCE</scope>
    <source>
        <strain evidence="2">Stoneville</strain>
        <tissue evidence="2">Whole head</tissue>
    </source>
</reference>
<organism evidence="2 3">
    <name type="scientific">Tenebrio molitor</name>
    <name type="common">Yellow mealworm beetle</name>
    <dbReference type="NCBI Taxonomy" id="7067"/>
    <lineage>
        <taxon>Eukaryota</taxon>
        <taxon>Metazoa</taxon>
        <taxon>Ecdysozoa</taxon>
        <taxon>Arthropoda</taxon>
        <taxon>Hexapoda</taxon>
        <taxon>Insecta</taxon>
        <taxon>Pterygota</taxon>
        <taxon>Neoptera</taxon>
        <taxon>Endopterygota</taxon>
        <taxon>Coleoptera</taxon>
        <taxon>Polyphaga</taxon>
        <taxon>Cucujiformia</taxon>
        <taxon>Tenebrionidae</taxon>
        <taxon>Tenebrio</taxon>
    </lineage>
</organism>
<sequence length="234" mass="27315">MADNVQYQCFHCKFTNEEYSTMLKHIENHEDSVNHEGSLDESDNTASKNTENGKEKEINMEERDRLLESAYKKSTSRVRCGDDYKLLCWSTEEIQEELSEVKRKRRAYQRAREQGTGDRKSDSYREAKKSLQRAISIAKKSSWMDLCDSLENLWRCLSDRQGSAERTQLTPNVNRTYVHTRTSVHTRTFVHTRTSIHTRKSVHTRTNSERSGTLHIEINDTYGAILSNPKVFTR</sequence>
<name>A0A8J6LB72_TENMO</name>
<accession>A0A8J6LB72</accession>
<keyword evidence="3" id="KW-1185">Reference proteome</keyword>
<dbReference type="EMBL" id="JABDTM020024844">
    <property type="protein sequence ID" value="KAH0813907.1"/>
    <property type="molecule type" value="Genomic_DNA"/>
</dbReference>
<evidence type="ECO:0000313" key="3">
    <source>
        <dbReference type="Proteomes" id="UP000719412"/>
    </source>
</evidence>
<feature type="region of interest" description="Disordered" evidence="1">
    <location>
        <begin position="32"/>
        <end position="57"/>
    </location>
</feature>
<gene>
    <name evidence="2" type="ORF">GEV33_008884</name>
</gene>
<evidence type="ECO:0000256" key="1">
    <source>
        <dbReference type="SAM" id="MobiDB-lite"/>
    </source>
</evidence>
<protein>
    <submittedName>
        <fullName evidence="2">Uncharacterized protein</fullName>
    </submittedName>
</protein>
<comment type="caution">
    <text evidence="2">The sequence shown here is derived from an EMBL/GenBank/DDBJ whole genome shotgun (WGS) entry which is preliminary data.</text>
</comment>
<dbReference type="Proteomes" id="UP000719412">
    <property type="component" value="Unassembled WGS sequence"/>
</dbReference>
<dbReference type="AlphaFoldDB" id="A0A8J6LB72"/>